<dbReference type="RefSeq" id="WP_244641552.1">
    <property type="nucleotide sequence ID" value="NZ_BMZQ01000003.1"/>
</dbReference>
<dbReference type="Pfam" id="PF15738">
    <property type="entry name" value="YafQ_toxin"/>
    <property type="match status" value="1"/>
</dbReference>
<dbReference type="Gene3D" id="3.30.2310.20">
    <property type="entry name" value="RelE-like"/>
    <property type="match status" value="1"/>
</dbReference>
<dbReference type="EMBL" id="BMZQ01000003">
    <property type="protein sequence ID" value="GHD21341.1"/>
    <property type="molecule type" value="Genomic_DNA"/>
</dbReference>
<gene>
    <name evidence="3" type="ORF">GCM10016234_34890</name>
</gene>
<reference evidence="3" key="2">
    <citation type="submission" date="2020-09" db="EMBL/GenBank/DDBJ databases">
        <authorList>
            <person name="Sun Q."/>
            <person name="Kim S."/>
        </authorList>
    </citation>
    <scope>NUCLEOTIDE SEQUENCE</scope>
    <source>
        <strain evidence="3">KCTC 42249</strain>
    </source>
</reference>
<dbReference type="PANTHER" id="PTHR40588:SF1">
    <property type="entry name" value="MRNA INTERFERASE TOXIN YAFQ"/>
    <property type="match status" value="1"/>
</dbReference>
<feature type="active site" description="Proton donor" evidence="2">
    <location>
        <position position="87"/>
    </location>
</feature>
<evidence type="ECO:0000313" key="4">
    <source>
        <dbReference type="Proteomes" id="UP000630142"/>
    </source>
</evidence>
<dbReference type="SUPFAM" id="SSF143011">
    <property type="entry name" value="RelE-like"/>
    <property type="match status" value="1"/>
</dbReference>
<dbReference type="InterPro" id="IPR004386">
    <property type="entry name" value="Toxin_YafQ-like"/>
</dbReference>
<organism evidence="3 4">
    <name type="scientific">Tianweitania populi</name>
    <dbReference type="NCBI Taxonomy" id="1607949"/>
    <lineage>
        <taxon>Bacteria</taxon>
        <taxon>Pseudomonadati</taxon>
        <taxon>Pseudomonadota</taxon>
        <taxon>Alphaproteobacteria</taxon>
        <taxon>Hyphomicrobiales</taxon>
        <taxon>Phyllobacteriaceae</taxon>
        <taxon>Tianweitania</taxon>
    </lineage>
</organism>
<reference evidence="3" key="1">
    <citation type="journal article" date="2014" name="Int. J. Syst. Evol. Microbiol.">
        <title>Complete genome sequence of Corynebacterium casei LMG S-19264T (=DSM 44701T), isolated from a smear-ripened cheese.</title>
        <authorList>
            <consortium name="US DOE Joint Genome Institute (JGI-PGF)"/>
            <person name="Walter F."/>
            <person name="Albersmeier A."/>
            <person name="Kalinowski J."/>
            <person name="Ruckert C."/>
        </authorList>
    </citation>
    <scope>NUCLEOTIDE SEQUENCE</scope>
    <source>
        <strain evidence="3">KCTC 42249</strain>
    </source>
</reference>
<evidence type="ECO:0000313" key="3">
    <source>
        <dbReference type="EMBL" id="GHD21341.1"/>
    </source>
</evidence>
<protein>
    <submittedName>
        <fullName evidence="3">Translation repressor RelE</fullName>
    </submittedName>
</protein>
<comment type="caution">
    <text evidence="3">The sequence shown here is derived from an EMBL/GenBank/DDBJ whole genome shotgun (WGS) entry which is preliminary data.</text>
</comment>
<dbReference type="InterPro" id="IPR007712">
    <property type="entry name" value="RelE/ParE_toxin"/>
</dbReference>
<dbReference type="AlphaFoldDB" id="A0A8J3E075"/>
<sequence length="92" mass="10677">MPRTADYAKSFVKDWDRLSRSGRYNMRQLKTAMLQLIGNDEPLGPEWLDHPLKGDWGDHRECHIGGDFLLIYQVEDDSIVFVRAGTHAELFE</sequence>
<dbReference type="GO" id="GO:0006415">
    <property type="term" value="P:translational termination"/>
    <property type="evidence" value="ECO:0007669"/>
    <property type="project" value="TreeGrafter"/>
</dbReference>
<evidence type="ECO:0000256" key="1">
    <source>
        <dbReference type="ARBA" id="ARBA00022649"/>
    </source>
</evidence>
<proteinExistence type="predicted"/>
<keyword evidence="4" id="KW-1185">Reference proteome</keyword>
<dbReference type="NCBIfam" id="TIGR02385">
    <property type="entry name" value="RelE_StbE"/>
    <property type="match status" value="1"/>
</dbReference>
<evidence type="ECO:0000256" key="2">
    <source>
        <dbReference type="PIRSR" id="PIRSR006156-1"/>
    </source>
</evidence>
<dbReference type="GO" id="GO:0004521">
    <property type="term" value="F:RNA endonuclease activity"/>
    <property type="evidence" value="ECO:0007669"/>
    <property type="project" value="TreeGrafter"/>
</dbReference>
<dbReference type="PIRSF" id="PIRSF006156">
    <property type="entry name" value="YafQ"/>
    <property type="match status" value="1"/>
</dbReference>
<dbReference type="InterPro" id="IPR035093">
    <property type="entry name" value="RelE/ParE_toxin_dom_sf"/>
</dbReference>
<dbReference type="Proteomes" id="UP000630142">
    <property type="component" value="Unassembled WGS sequence"/>
</dbReference>
<dbReference type="GO" id="GO:0006402">
    <property type="term" value="P:mRNA catabolic process"/>
    <property type="evidence" value="ECO:0007669"/>
    <property type="project" value="TreeGrafter"/>
</dbReference>
<accession>A0A8J3E075</accession>
<name>A0A8J3E075_9HYPH</name>
<dbReference type="PANTHER" id="PTHR40588">
    <property type="entry name" value="MRNA INTERFERASE TOXIN YAFQ"/>
    <property type="match status" value="1"/>
</dbReference>
<keyword evidence="1" id="KW-1277">Toxin-antitoxin system</keyword>